<dbReference type="GeneID" id="76423184"/>
<dbReference type="EMBL" id="CP036172">
    <property type="protein sequence ID" value="QSZ66435.1"/>
    <property type="molecule type" value="Genomic_DNA"/>
</dbReference>
<sequence length="167" mass="18296">MKAWIQILAVLLLVASMVLPAGAFTAEELDISVNESGAATIDFTYSLSWLEKFAVFLKIADPTEEFKKALQKYSGGHSVESVAMDDQTASFHVEGFAKVRAGENGTTIYTTPALNFEDAEKALKEYWFAPLVQADFSPAETRIVFVGKATKTYNDTSTIPKISVELN</sequence>
<name>A0A8A3S2R8_9EURY</name>
<gene>
    <name evidence="1" type="ORF">RJ40_02435</name>
</gene>
<protein>
    <submittedName>
        <fullName evidence="1">Uncharacterized protein</fullName>
    </submittedName>
</protein>
<evidence type="ECO:0000313" key="2">
    <source>
        <dbReference type="Proteomes" id="UP001042704"/>
    </source>
</evidence>
<dbReference type="Proteomes" id="UP001042704">
    <property type="component" value="Chromosome"/>
</dbReference>
<dbReference type="RefSeq" id="WP_265581777.1">
    <property type="nucleotide sequence ID" value="NZ_CP036172.1"/>
</dbReference>
<dbReference type="KEGG" id="maqe:RJ40_02435"/>
<accession>A0A8A3S2R8</accession>
<reference evidence="1" key="2">
    <citation type="submission" date="2019-02" db="EMBL/GenBank/DDBJ databases">
        <authorList>
            <person name="Chen S.-C."/>
            <person name="Chien H.-H."/>
            <person name="Lai M.-C."/>
        </authorList>
    </citation>
    <scope>NUCLEOTIDE SEQUENCE</scope>
    <source>
        <strain evidence="1">N2F9704</strain>
    </source>
</reference>
<keyword evidence="2" id="KW-1185">Reference proteome</keyword>
<proteinExistence type="predicted"/>
<evidence type="ECO:0000313" key="1">
    <source>
        <dbReference type="EMBL" id="QSZ66435.1"/>
    </source>
</evidence>
<dbReference type="AlphaFoldDB" id="A0A8A3S2R8"/>
<organism evidence="1 2">
    <name type="scientific">Methanofollis aquaemaris</name>
    <dbReference type="NCBI Taxonomy" id="126734"/>
    <lineage>
        <taxon>Archaea</taxon>
        <taxon>Methanobacteriati</taxon>
        <taxon>Methanobacteriota</taxon>
        <taxon>Stenosarchaea group</taxon>
        <taxon>Methanomicrobia</taxon>
        <taxon>Methanomicrobiales</taxon>
        <taxon>Methanomicrobiaceae</taxon>
        <taxon>Methanofollis</taxon>
    </lineage>
</organism>
<reference evidence="1" key="1">
    <citation type="journal article" date="2001" name="Int. J. Syst. Evol. Microbiol.">
        <title>Methanofollis aquaemaris sp. nov., a methanogen isolated from an aquaculture fish pond.</title>
        <authorList>
            <person name="Lai M.C."/>
            <person name="Chen S.C."/>
        </authorList>
    </citation>
    <scope>NUCLEOTIDE SEQUENCE</scope>
    <source>
        <strain evidence="1">N2F9704</strain>
    </source>
</reference>